<proteinExistence type="predicted"/>
<dbReference type="Pfam" id="PF07635">
    <property type="entry name" value="PSCyt1"/>
    <property type="match status" value="1"/>
</dbReference>
<dbReference type="PROSITE" id="PS50294">
    <property type="entry name" value="WD_REPEATS_REGION"/>
    <property type="match status" value="2"/>
</dbReference>
<feature type="repeat" description="WD" evidence="3">
    <location>
        <begin position="882"/>
        <end position="923"/>
    </location>
</feature>
<sequence length="927" mass="101016">MNSSMQKKLRHFGLLAFSILVLIASPLRVTSADEQPIAPVAVDLGREVDFDQDVAPILKNNCLACHNSKIKEGSLNLESHVAMMQGGDSGTSIVPGKSDESYLFQVVSRQEESFMPPLPNKMNAKKLTGEEVWKLKRWIDLGAPAGNGLTNSTVVWSTMPQNLQPVYALSLFPNESRFAVGRGNRVQVISITNPLDVSNLIDPELPAAHRDYVNAIAVHPNGRLLATAGYRNVKIWQKDAFQILENAHINEPVAAFSHSPAGTKFAVIGQTGRLFLGSNEGHQISETKIPAAKAVAVNDAGNLLAIATETDVKILDPTNSESIVTLTVPSPVTQLAFHLQTLVTTHADGQLRTWSKAEADPTWQESGAAFKKSDAAVIEFKPVAENKFSALSADGNAVIWDLTNRTAVRGWAVSGDTTKLCFTEDLKTAATVDKNGVVRVWDANGKQTQEFLRPASTEKAVKDQERALAIAKAQSAYSLNLVKLAETDLKQREEAVQKAEKAIEPAKEEITKVTAPRDEAVTALEAANKKLAEKPEDAELKKQQEAAQKKRDEAVAKFDEKTELLKRAETTLQLEKAALERSKTQNEAKTKQSELAAELVKKIEGELKVSQEARDKSTLLAVNIAFEDAQLLRILTSTGTIETWNVSTKQPVDEFQVPEWQSSLGWIPISGDRYCEIRADGRIEKVSLSPQWTLQRRLGPANGELAIEKSEFVDRVTALDFSPEGSLLATGGGDPSRDGELKIWNWKEGTLVRTIPNAHSDSILTIKFSEDGQKLATGSADKFVKVFAVDTGEPLASFEGHTEHVLSVDWMADGLTIASASADKSVKIWDVQDGSQKRTITGFGKQVTGLEYIGVSDNLATCCGDKIVRLYQAGNGRNYRNLSGAQNYLNAFDVTEDESLVVAGGHTGVVRIWDGKSGKLLQTLEPN</sequence>
<keyword evidence="7" id="KW-1185">Reference proteome</keyword>
<dbReference type="EMBL" id="SJPG01000001">
    <property type="protein sequence ID" value="TWT60147.1"/>
    <property type="molecule type" value="Genomic_DNA"/>
</dbReference>
<evidence type="ECO:0000256" key="1">
    <source>
        <dbReference type="ARBA" id="ARBA00022574"/>
    </source>
</evidence>
<dbReference type="InterPro" id="IPR015943">
    <property type="entry name" value="WD40/YVTN_repeat-like_dom_sf"/>
</dbReference>
<dbReference type="SUPFAM" id="SSF50969">
    <property type="entry name" value="YVTN repeat-like/Quinoprotein amine dehydrogenase"/>
    <property type="match status" value="1"/>
</dbReference>
<evidence type="ECO:0000256" key="4">
    <source>
        <dbReference type="SAM" id="Coils"/>
    </source>
</evidence>
<evidence type="ECO:0000259" key="5">
    <source>
        <dbReference type="Pfam" id="PF07635"/>
    </source>
</evidence>
<dbReference type="PANTHER" id="PTHR19879:SF9">
    <property type="entry name" value="TRANSCRIPTION INITIATION FACTOR TFIID SUBUNIT 5"/>
    <property type="match status" value="1"/>
</dbReference>
<evidence type="ECO:0000256" key="2">
    <source>
        <dbReference type="ARBA" id="ARBA00022737"/>
    </source>
</evidence>
<dbReference type="SUPFAM" id="SSF69322">
    <property type="entry name" value="Tricorn protease domain 2"/>
    <property type="match status" value="1"/>
</dbReference>
<keyword evidence="1 3" id="KW-0853">WD repeat</keyword>
<dbReference type="Pfam" id="PF00400">
    <property type="entry name" value="WD40"/>
    <property type="match status" value="5"/>
</dbReference>
<evidence type="ECO:0000313" key="6">
    <source>
        <dbReference type="EMBL" id="TWT60147.1"/>
    </source>
</evidence>
<dbReference type="AlphaFoldDB" id="A0A5C5XAG1"/>
<feature type="coiled-coil region" evidence="4">
    <location>
        <begin position="565"/>
        <end position="594"/>
    </location>
</feature>
<dbReference type="CDD" id="cd00200">
    <property type="entry name" value="WD40"/>
    <property type="match status" value="1"/>
</dbReference>
<keyword evidence="2" id="KW-0677">Repeat</keyword>
<gene>
    <name evidence="6" type="ORF">Pan54_08610</name>
</gene>
<dbReference type="InterPro" id="IPR036322">
    <property type="entry name" value="WD40_repeat_dom_sf"/>
</dbReference>
<dbReference type="OrthoDB" id="223117at2"/>
<dbReference type="InterPro" id="IPR011429">
    <property type="entry name" value="Cyt_c_Planctomycete-type"/>
</dbReference>
<dbReference type="PROSITE" id="PS00678">
    <property type="entry name" value="WD_REPEATS_1"/>
    <property type="match status" value="1"/>
</dbReference>
<dbReference type="SMART" id="SM00320">
    <property type="entry name" value="WD40"/>
    <property type="match status" value="9"/>
</dbReference>
<name>A0A5C5XAG1_9PLAN</name>
<reference evidence="6 7" key="1">
    <citation type="submission" date="2019-02" db="EMBL/GenBank/DDBJ databases">
        <title>Deep-cultivation of Planctomycetes and their phenomic and genomic characterization uncovers novel biology.</title>
        <authorList>
            <person name="Wiegand S."/>
            <person name="Jogler M."/>
            <person name="Boedeker C."/>
            <person name="Pinto D."/>
            <person name="Vollmers J."/>
            <person name="Rivas-Marin E."/>
            <person name="Kohn T."/>
            <person name="Peeters S.H."/>
            <person name="Heuer A."/>
            <person name="Rast P."/>
            <person name="Oberbeckmann S."/>
            <person name="Bunk B."/>
            <person name="Jeske O."/>
            <person name="Meyerdierks A."/>
            <person name="Storesund J.E."/>
            <person name="Kallscheuer N."/>
            <person name="Luecker S."/>
            <person name="Lage O.M."/>
            <person name="Pohl T."/>
            <person name="Merkel B.J."/>
            <person name="Hornburger P."/>
            <person name="Mueller R.-W."/>
            <person name="Bruemmer F."/>
            <person name="Labrenz M."/>
            <person name="Spormann A.M."/>
            <person name="Op Den Camp H."/>
            <person name="Overmann J."/>
            <person name="Amann R."/>
            <person name="Jetten M.S.M."/>
            <person name="Mascher T."/>
            <person name="Medema M.H."/>
            <person name="Devos D.P."/>
            <person name="Kaster A.-K."/>
            <person name="Ovreas L."/>
            <person name="Rohde M."/>
            <person name="Galperin M.Y."/>
            <person name="Jogler C."/>
        </authorList>
    </citation>
    <scope>NUCLEOTIDE SEQUENCE [LARGE SCALE GENOMIC DNA]</scope>
    <source>
        <strain evidence="6 7">Pan54</strain>
    </source>
</reference>
<feature type="repeat" description="WD" evidence="3">
    <location>
        <begin position="798"/>
        <end position="839"/>
    </location>
</feature>
<dbReference type="InterPro" id="IPR011044">
    <property type="entry name" value="Quino_amine_DH_bsu"/>
</dbReference>
<protein>
    <submittedName>
        <fullName evidence="6">WD domain, G-beta repeat</fullName>
    </submittedName>
</protein>
<dbReference type="InterPro" id="IPR019775">
    <property type="entry name" value="WD40_repeat_CS"/>
</dbReference>
<dbReference type="PANTHER" id="PTHR19879">
    <property type="entry name" value="TRANSCRIPTION INITIATION FACTOR TFIID"/>
    <property type="match status" value="1"/>
</dbReference>
<dbReference type="PROSITE" id="PS50082">
    <property type="entry name" value="WD_REPEATS_2"/>
    <property type="match status" value="3"/>
</dbReference>
<feature type="domain" description="Cytochrome C Planctomycete-type" evidence="5">
    <location>
        <begin position="62"/>
        <end position="117"/>
    </location>
</feature>
<organism evidence="6 7">
    <name type="scientific">Rubinisphaera italica</name>
    <dbReference type="NCBI Taxonomy" id="2527969"/>
    <lineage>
        <taxon>Bacteria</taxon>
        <taxon>Pseudomonadati</taxon>
        <taxon>Planctomycetota</taxon>
        <taxon>Planctomycetia</taxon>
        <taxon>Planctomycetales</taxon>
        <taxon>Planctomycetaceae</taxon>
        <taxon>Rubinisphaera</taxon>
    </lineage>
</organism>
<keyword evidence="4" id="KW-0175">Coiled coil</keyword>
<dbReference type="Proteomes" id="UP000316095">
    <property type="component" value="Unassembled WGS sequence"/>
</dbReference>
<accession>A0A5C5XAG1</accession>
<dbReference type="InterPro" id="IPR001680">
    <property type="entry name" value="WD40_rpt"/>
</dbReference>
<feature type="coiled-coil region" evidence="4">
    <location>
        <begin position="482"/>
        <end position="509"/>
    </location>
</feature>
<dbReference type="SUPFAM" id="SSF50978">
    <property type="entry name" value="WD40 repeat-like"/>
    <property type="match status" value="1"/>
</dbReference>
<comment type="caution">
    <text evidence="6">The sequence shown here is derived from an EMBL/GenBank/DDBJ whole genome shotgun (WGS) entry which is preliminary data.</text>
</comment>
<feature type="repeat" description="WD" evidence="3">
    <location>
        <begin position="756"/>
        <end position="797"/>
    </location>
</feature>
<evidence type="ECO:0000256" key="3">
    <source>
        <dbReference type="PROSITE-ProRule" id="PRU00221"/>
    </source>
</evidence>
<dbReference type="Gene3D" id="2.130.10.10">
    <property type="entry name" value="YVTN repeat-like/Quinoprotein amine dehydrogenase"/>
    <property type="match status" value="5"/>
</dbReference>
<evidence type="ECO:0000313" key="7">
    <source>
        <dbReference type="Proteomes" id="UP000316095"/>
    </source>
</evidence>